<proteinExistence type="predicted"/>
<dbReference type="Pfam" id="PF12057">
    <property type="entry name" value="BAG6"/>
    <property type="match status" value="1"/>
</dbReference>
<feature type="compositionally biased region" description="Low complexity" evidence="6">
    <location>
        <begin position="90"/>
        <end position="112"/>
    </location>
</feature>
<dbReference type="PANTHER" id="PTHR15204">
    <property type="entry name" value="LARGE PROLINE-RICH PROTEIN BAG6"/>
    <property type="match status" value="1"/>
</dbReference>
<dbReference type="Proteomes" id="UP001221898">
    <property type="component" value="Unassembled WGS sequence"/>
</dbReference>
<evidence type="ECO:0000256" key="4">
    <source>
        <dbReference type="ARBA" id="ARBA00022490"/>
    </source>
</evidence>
<feature type="compositionally biased region" description="Low complexity" evidence="6">
    <location>
        <begin position="437"/>
        <end position="487"/>
    </location>
</feature>
<organism evidence="8 9">
    <name type="scientific">Aldrovandia affinis</name>
    <dbReference type="NCBI Taxonomy" id="143900"/>
    <lineage>
        <taxon>Eukaryota</taxon>
        <taxon>Metazoa</taxon>
        <taxon>Chordata</taxon>
        <taxon>Craniata</taxon>
        <taxon>Vertebrata</taxon>
        <taxon>Euteleostomi</taxon>
        <taxon>Actinopterygii</taxon>
        <taxon>Neopterygii</taxon>
        <taxon>Teleostei</taxon>
        <taxon>Notacanthiformes</taxon>
        <taxon>Halosauridae</taxon>
        <taxon>Aldrovandia</taxon>
    </lineage>
</organism>
<evidence type="ECO:0000256" key="2">
    <source>
        <dbReference type="ARBA" id="ARBA00004514"/>
    </source>
</evidence>
<dbReference type="EMBL" id="JAINUG010000336">
    <property type="protein sequence ID" value="KAJ8377922.1"/>
    <property type="molecule type" value="Genomic_DNA"/>
</dbReference>
<feature type="region of interest" description="Disordered" evidence="6">
    <location>
        <begin position="352"/>
        <end position="380"/>
    </location>
</feature>
<feature type="compositionally biased region" description="Polar residues" evidence="6">
    <location>
        <begin position="1"/>
        <end position="12"/>
    </location>
</feature>
<dbReference type="GO" id="GO:0071818">
    <property type="term" value="C:BAT3 complex"/>
    <property type="evidence" value="ECO:0007669"/>
    <property type="project" value="TreeGrafter"/>
</dbReference>
<feature type="region of interest" description="Disordered" evidence="6">
    <location>
        <begin position="293"/>
        <end position="323"/>
    </location>
</feature>
<dbReference type="AlphaFoldDB" id="A0AAD7RCX1"/>
<feature type="compositionally biased region" description="Polar residues" evidence="6">
    <location>
        <begin position="293"/>
        <end position="316"/>
    </location>
</feature>
<feature type="compositionally biased region" description="Polar residues" evidence="6">
    <location>
        <begin position="230"/>
        <end position="242"/>
    </location>
</feature>
<keyword evidence="4" id="KW-0963">Cytoplasm</keyword>
<comment type="subcellular location">
    <subcellularLocation>
        <location evidence="2">Cytoplasm</location>
        <location evidence="2">Cytosol</location>
    </subcellularLocation>
    <subcellularLocation>
        <location evidence="1">Nucleus</location>
    </subcellularLocation>
</comment>
<keyword evidence="5" id="KW-0539">Nucleus</keyword>
<evidence type="ECO:0000256" key="5">
    <source>
        <dbReference type="ARBA" id="ARBA00023242"/>
    </source>
</evidence>
<evidence type="ECO:0000256" key="3">
    <source>
        <dbReference type="ARBA" id="ARBA00022448"/>
    </source>
</evidence>
<evidence type="ECO:0000259" key="7">
    <source>
        <dbReference type="Pfam" id="PF12057"/>
    </source>
</evidence>
<reference evidence="8" key="1">
    <citation type="journal article" date="2023" name="Science">
        <title>Genome structures resolve the early diversification of teleost fishes.</title>
        <authorList>
            <person name="Parey E."/>
            <person name="Louis A."/>
            <person name="Montfort J."/>
            <person name="Bouchez O."/>
            <person name="Roques C."/>
            <person name="Iampietro C."/>
            <person name="Lluch J."/>
            <person name="Castinel A."/>
            <person name="Donnadieu C."/>
            <person name="Desvignes T."/>
            <person name="Floi Bucao C."/>
            <person name="Jouanno E."/>
            <person name="Wen M."/>
            <person name="Mejri S."/>
            <person name="Dirks R."/>
            <person name="Jansen H."/>
            <person name="Henkel C."/>
            <person name="Chen W.J."/>
            <person name="Zahm M."/>
            <person name="Cabau C."/>
            <person name="Klopp C."/>
            <person name="Thompson A.W."/>
            <person name="Robinson-Rechavi M."/>
            <person name="Braasch I."/>
            <person name="Lecointre G."/>
            <person name="Bobe J."/>
            <person name="Postlethwait J.H."/>
            <person name="Berthelot C."/>
            <person name="Roest Crollius H."/>
            <person name="Guiguen Y."/>
        </authorList>
    </citation>
    <scope>NUCLEOTIDE SEQUENCE</scope>
    <source>
        <strain evidence="8">NC1722</strain>
    </source>
</reference>
<gene>
    <name evidence="8" type="ORF">AAFF_G00249850</name>
</gene>
<dbReference type="GO" id="GO:0005634">
    <property type="term" value="C:nucleus"/>
    <property type="evidence" value="ECO:0007669"/>
    <property type="project" value="UniProtKB-SubCell"/>
</dbReference>
<feature type="region of interest" description="Disordered" evidence="6">
    <location>
        <begin position="1"/>
        <end position="28"/>
    </location>
</feature>
<accession>A0AAD7RCX1</accession>
<dbReference type="GO" id="GO:0031593">
    <property type="term" value="F:polyubiquitin modification-dependent protein binding"/>
    <property type="evidence" value="ECO:0007669"/>
    <property type="project" value="TreeGrafter"/>
</dbReference>
<feature type="compositionally biased region" description="Low complexity" evidence="6">
    <location>
        <begin position="243"/>
        <end position="255"/>
    </location>
</feature>
<dbReference type="GO" id="GO:0036503">
    <property type="term" value="P:ERAD pathway"/>
    <property type="evidence" value="ECO:0007669"/>
    <property type="project" value="TreeGrafter"/>
</dbReference>
<comment type="caution">
    <text evidence="8">The sequence shown here is derived from an EMBL/GenBank/DDBJ whole genome shotgun (WGS) entry which is preliminary data.</text>
</comment>
<evidence type="ECO:0000313" key="9">
    <source>
        <dbReference type="Proteomes" id="UP001221898"/>
    </source>
</evidence>
<feature type="compositionally biased region" description="Low complexity" evidence="6">
    <location>
        <begin position="54"/>
        <end position="81"/>
    </location>
</feature>
<evidence type="ECO:0000256" key="1">
    <source>
        <dbReference type="ARBA" id="ARBA00004123"/>
    </source>
</evidence>
<keyword evidence="3" id="KW-0813">Transport</keyword>
<dbReference type="InterPro" id="IPR021925">
    <property type="entry name" value="BAG6"/>
</dbReference>
<evidence type="ECO:0000313" key="8">
    <source>
        <dbReference type="EMBL" id="KAJ8377922.1"/>
    </source>
</evidence>
<feature type="region of interest" description="Disordered" evidence="6">
    <location>
        <begin position="230"/>
        <end position="275"/>
    </location>
</feature>
<evidence type="ECO:0000256" key="6">
    <source>
        <dbReference type="SAM" id="MobiDB-lite"/>
    </source>
</evidence>
<feature type="compositionally biased region" description="Low complexity" evidence="6">
    <location>
        <begin position="356"/>
        <end position="369"/>
    </location>
</feature>
<dbReference type="GO" id="GO:0051787">
    <property type="term" value="F:misfolded protein binding"/>
    <property type="evidence" value="ECO:0007669"/>
    <property type="project" value="TreeGrafter"/>
</dbReference>
<feature type="region of interest" description="Disordered" evidence="6">
    <location>
        <begin position="51"/>
        <end position="112"/>
    </location>
</feature>
<sequence>MSTRVSTSTGDNVSVDVHNGMDQSMQSEPRLRLVLAENLLRETNAVIHRLEGQSSSQQDSTAHPSSSSSTPSPSAQPMDTSPTPPPPPYSSSSSYTQTEGPPHSGPNHPGPAELVEVLSELRRVEERLQPFVQRTHSILGTATSADYNNNTQEREEDQRTLNLVGEALRLLGNALVALSDLRCNLLAPPPRHLHVIRPMSHYTSPILLPGGLHHIPIPINLGPTVTMTANGRQAAEDQSQPTQPANQSEQQGQGQVPPPQPASANPGPGHSGPRMIRISHQTMEPVVMMQMNLDDSGNAPQTAGQQSTAGAGQPGTTPVHIPGLPPEFLQAIVHQITQQAVAMAAAVTSGQQGQQAASDPSASANTTAPTAPPYPPQATVVFPRPSFMPRVPQPNLGTRGATINLRATMPATVGQHPVQMINAFVGQPLMPVNVVDHSSTSSSSHSFSFSSSSSSSSTSTSQPASSANTSGQTSTSTTSTPSSAPSQLQDGAPEANMAQLLGSLLLGGVGGGVAGTGLPPSITVTMPGVPAFIQGVTDFIQATQPGFSPPPTGQEPPPAYTVINPRPTPHPHPYPYLHA</sequence>
<name>A0AAD7RCX1_9TELE</name>
<feature type="region of interest" description="Disordered" evidence="6">
    <location>
        <begin position="436"/>
        <end position="490"/>
    </location>
</feature>
<keyword evidence="9" id="KW-1185">Reference proteome</keyword>
<protein>
    <recommendedName>
        <fullName evidence="7">Large proline-rich protein BAG6 domain-containing protein</fullName>
    </recommendedName>
</protein>
<feature type="domain" description="Large proline-rich protein BAG6" evidence="7">
    <location>
        <begin position="114"/>
        <end position="231"/>
    </location>
</feature>
<dbReference type="PANTHER" id="PTHR15204:SF0">
    <property type="entry name" value="LARGE PROLINE-RICH PROTEIN BAG6"/>
    <property type="match status" value="1"/>
</dbReference>